<reference evidence="2" key="1">
    <citation type="submission" date="2021-05" db="EMBL/GenBank/DDBJ databases">
        <title>Genome of Sphingobium sp. strain.</title>
        <authorList>
            <person name="Fan R."/>
        </authorList>
    </citation>
    <scope>NUCLEOTIDE SEQUENCE</scope>
    <source>
        <strain evidence="2">H33</strain>
    </source>
</reference>
<feature type="transmembrane region" description="Helical" evidence="1">
    <location>
        <begin position="126"/>
        <end position="147"/>
    </location>
</feature>
<organism evidence="2 3">
    <name type="scientific">Sphingobium nicotianae</name>
    <dbReference type="NCBI Taxonomy" id="2782607"/>
    <lineage>
        <taxon>Bacteria</taxon>
        <taxon>Pseudomonadati</taxon>
        <taxon>Pseudomonadota</taxon>
        <taxon>Alphaproteobacteria</taxon>
        <taxon>Sphingomonadales</taxon>
        <taxon>Sphingomonadaceae</taxon>
        <taxon>Sphingobium</taxon>
    </lineage>
</organism>
<sequence length="179" mass="17751">MDALLLALLLGLALDQGDRSQRLARELGPRQLVPVTLVIVASAVIAVLLGLSIASFLKGPAGLLFFAIALGLGASGLLLPPSPAKASAPAGRTSLIIQLLAHRLGNGSSFLLVGIVALTGNGWATALGGSLGGLAALLPLLLAGHAYEKALPLCVIRPLLGGLLLLAGLGCALGALGLV</sequence>
<protein>
    <recommendedName>
        <fullName evidence="4">GDT1 family protein</fullName>
    </recommendedName>
</protein>
<evidence type="ECO:0000256" key="1">
    <source>
        <dbReference type="SAM" id="Phobius"/>
    </source>
</evidence>
<name>A0A9X1DAH7_9SPHN</name>
<gene>
    <name evidence="2" type="ORF">KK488_05490</name>
</gene>
<keyword evidence="1" id="KW-1133">Transmembrane helix</keyword>
<feature type="transmembrane region" description="Helical" evidence="1">
    <location>
        <begin position="35"/>
        <end position="54"/>
    </location>
</feature>
<feature type="transmembrane region" description="Helical" evidence="1">
    <location>
        <begin position="100"/>
        <end position="119"/>
    </location>
</feature>
<evidence type="ECO:0000313" key="3">
    <source>
        <dbReference type="Proteomes" id="UP001138757"/>
    </source>
</evidence>
<evidence type="ECO:0000313" key="2">
    <source>
        <dbReference type="EMBL" id="MBT2186397.1"/>
    </source>
</evidence>
<proteinExistence type="predicted"/>
<keyword evidence="1" id="KW-0812">Transmembrane</keyword>
<feature type="transmembrane region" description="Helical" evidence="1">
    <location>
        <begin position="159"/>
        <end position="178"/>
    </location>
</feature>
<keyword evidence="3" id="KW-1185">Reference proteome</keyword>
<dbReference type="RefSeq" id="WP_214622141.1">
    <property type="nucleotide sequence ID" value="NZ_JAHGAW010000003.1"/>
</dbReference>
<feature type="transmembrane region" description="Helical" evidence="1">
    <location>
        <begin position="61"/>
        <end position="80"/>
    </location>
</feature>
<keyword evidence="1" id="KW-0472">Membrane</keyword>
<accession>A0A9X1DAH7</accession>
<evidence type="ECO:0008006" key="4">
    <source>
        <dbReference type="Google" id="ProtNLM"/>
    </source>
</evidence>
<dbReference type="AlphaFoldDB" id="A0A9X1DAH7"/>
<dbReference type="Proteomes" id="UP001138757">
    <property type="component" value="Unassembled WGS sequence"/>
</dbReference>
<dbReference type="EMBL" id="JAHGAW010000003">
    <property type="protein sequence ID" value="MBT2186397.1"/>
    <property type="molecule type" value="Genomic_DNA"/>
</dbReference>
<comment type="caution">
    <text evidence="2">The sequence shown here is derived from an EMBL/GenBank/DDBJ whole genome shotgun (WGS) entry which is preliminary data.</text>
</comment>